<dbReference type="SUPFAM" id="SSF159941">
    <property type="entry name" value="MM3350-like"/>
    <property type="match status" value="1"/>
</dbReference>
<sequence length="224" mass="25855">MKKKNEGIKCNYCGELFGKVAIKRHLEKCEVRKEKTQPGEEVYYWVQVQGYYQKEYCMYLDVSAKASLKDLDQFLRDRWLECCGHLSRFRIEGKIYDSDPDPDIMFGRNKSMKVKLNDVLYEGLEFIHEYDFGSTTVLKLKVISTKTGAKRKEKVILMARNLPPEFVCVECGRPAVQLCSCCIYKEDAFYCTECGEEHECGEDMMLPVVNSPRMGVCGYCGEKG</sequence>
<dbReference type="EMBL" id="FUXM01000004">
    <property type="protein sequence ID" value="SJZ65513.1"/>
    <property type="molecule type" value="Genomic_DNA"/>
</dbReference>
<dbReference type="Pfam" id="PF07929">
    <property type="entry name" value="PRiA4_ORF3"/>
    <property type="match status" value="1"/>
</dbReference>
<gene>
    <name evidence="2" type="ORF">SAMN02745885_00545</name>
</gene>
<dbReference type="Proteomes" id="UP000189933">
    <property type="component" value="Unassembled WGS sequence"/>
</dbReference>
<proteinExistence type="predicted"/>
<evidence type="ECO:0000313" key="2">
    <source>
        <dbReference type="EMBL" id="SJZ65513.1"/>
    </source>
</evidence>
<dbReference type="AlphaFoldDB" id="A0A1T4MF23"/>
<evidence type="ECO:0000313" key="3">
    <source>
        <dbReference type="Proteomes" id="UP000189933"/>
    </source>
</evidence>
<reference evidence="3" key="1">
    <citation type="submission" date="2017-02" db="EMBL/GenBank/DDBJ databases">
        <authorList>
            <person name="Varghese N."/>
            <person name="Submissions S."/>
        </authorList>
    </citation>
    <scope>NUCLEOTIDE SEQUENCE [LARGE SCALE GENOMIC DNA]</scope>
    <source>
        <strain evidence="3">DSM 16521</strain>
    </source>
</reference>
<organism evidence="2 3">
    <name type="scientific">Carboxydocella sporoproducens DSM 16521</name>
    <dbReference type="NCBI Taxonomy" id="1121270"/>
    <lineage>
        <taxon>Bacteria</taxon>
        <taxon>Bacillati</taxon>
        <taxon>Bacillota</taxon>
        <taxon>Clostridia</taxon>
        <taxon>Eubacteriales</taxon>
        <taxon>Clostridiales Family XVI. Incertae Sedis</taxon>
        <taxon>Carboxydocella</taxon>
    </lineage>
</organism>
<keyword evidence="3" id="KW-1185">Reference proteome</keyword>
<protein>
    <submittedName>
        <fullName evidence="2">PRiA4b ORF-3-like protein</fullName>
    </submittedName>
</protein>
<dbReference type="RefSeq" id="WP_078664682.1">
    <property type="nucleotide sequence ID" value="NZ_FUXM01000004.1"/>
</dbReference>
<dbReference type="InterPro" id="IPR012912">
    <property type="entry name" value="Plasmid_pRiA4b_Orf3-like"/>
</dbReference>
<evidence type="ECO:0000259" key="1">
    <source>
        <dbReference type="Pfam" id="PF07929"/>
    </source>
</evidence>
<accession>A0A1T4MF23</accession>
<feature type="domain" description="Plasmid pRiA4b Orf3-like" evidence="1">
    <location>
        <begin position="60"/>
        <end position="165"/>
    </location>
</feature>
<dbReference type="InterPro" id="IPR024047">
    <property type="entry name" value="MM3350-like_sf"/>
</dbReference>
<name>A0A1T4MF23_9FIRM</name>
<dbReference type="OrthoDB" id="9814022at2"/>
<dbReference type="Gene3D" id="3.10.290.30">
    <property type="entry name" value="MM3350-like"/>
    <property type="match status" value="1"/>
</dbReference>